<organism evidence="2">
    <name type="scientific">Timema tahoe</name>
    <dbReference type="NCBI Taxonomy" id="61484"/>
    <lineage>
        <taxon>Eukaryota</taxon>
        <taxon>Metazoa</taxon>
        <taxon>Ecdysozoa</taxon>
        <taxon>Arthropoda</taxon>
        <taxon>Hexapoda</taxon>
        <taxon>Insecta</taxon>
        <taxon>Pterygota</taxon>
        <taxon>Neoptera</taxon>
        <taxon>Polyneoptera</taxon>
        <taxon>Phasmatodea</taxon>
        <taxon>Timematodea</taxon>
        <taxon>Timematoidea</taxon>
        <taxon>Timematidae</taxon>
        <taxon>Timema</taxon>
    </lineage>
</organism>
<gene>
    <name evidence="2" type="ORF">TTEB3V08_LOCUS3363</name>
</gene>
<proteinExistence type="predicted"/>
<dbReference type="AlphaFoldDB" id="A0A7R9IDJ3"/>
<evidence type="ECO:0000256" key="1">
    <source>
        <dbReference type="SAM" id="MobiDB-lite"/>
    </source>
</evidence>
<reference evidence="2" key="1">
    <citation type="submission" date="2020-11" db="EMBL/GenBank/DDBJ databases">
        <authorList>
            <person name="Tran Van P."/>
        </authorList>
    </citation>
    <scope>NUCLEOTIDE SEQUENCE</scope>
</reference>
<accession>A0A7R9IDJ3</accession>
<protein>
    <submittedName>
        <fullName evidence="2">Uncharacterized protein</fullName>
    </submittedName>
</protein>
<feature type="region of interest" description="Disordered" evidence="1">
    <location>
        <begin position="1"/>
        <end position="34"/>
    </location>
</feature>
<evidence type="ECO:0000313" key="2">
    <source>
        <dbReference type="EMBL" id="CAD7455283.1"/>
    </source>
</evidence>
<dbReference type="EMBL" id="OE000870">
    <property type="protein sequence ID" value="CAD7455283.1"/>
    <property type="molecule type" value="Genomic_DNA"/>
</dbReference>
<feature type="compositionally biased region" description="Basic and acidic residues" evidence="1">
    <location>
        <begin position="1"/>
        <end position="10"/>
    </location>
</feature>
<name>A0A7R9IDJ3_9NEOP</name>
<sequence>MYLPLHEKDVGSGAGGHVRKDKVGRTDGGSTTVRSIGTGALLLFTMGTHLEAMCPTCRAPKLNSLWRG</sequence>